<evidence type="ECO:0000256" key="13">
    <source>
        <dbReference type="RuleBase" id="RU366008"/>
    </source>
</evidence>
<dbReference type="SUPFAM" id="SSF56529">
    <property type="entry name" value="FAH"/>
    <property type="match status" value="1"/>
</dbReference>
<feature type="binding site" evidence="11">
    <location>
        <position position="381"/>
    </location>
    <ligand>
        <name>substrate</name>
    </ligand>
</feature>
<comment type="pathway">
    <text evidence="1 13">Amino-acid degradation; L-phenylalanine degradation; acetoacetate and fumarate from L-phenylalanine: step 6/6.</text>
</comment>
<dbReference type="Pfam" id="PF01557">
    <property type="entry name" value="FAA_hydrolase"/>
    <property type="match status" value="1"/>
</dbReference>
<dbReference type="GO" id="GO:1902000">
    <property type="term" value="P:homogentisate catabolic process"/>
    <property type="evidence" value="ECO:0007669"/>
    <property type="project" value="TreeGrafter"/>
</dbReference>
<dbReference type="PANTHER" id="PTHR43069:SF2">
    <property type="entry name" value="FUMARYLACETOACETASE"/>
    <property type="match status" value="1"/>
</dbReference>
<keyword evidence="6 12" id="KW-0106">Calcium</keyword>
<evidence type="ECO:0000313" key="18">
    <source>
        <dbReference type="Proteomes" id="UP001205105"/>
    </source>
</evidence>
<feature type="domain" description="Fumarylacetoacetase-like C-terminal" evidence="15">
    <location>
        <begin position="129"/>
        <end position="440"/>
    </location>
</feature>
<keyword evidence="5 13" id="KW-0378">Hydrolase</keyword>
<keyword evidence="4 12" id="KW-0479">Metal-binding</keyword>
<feature type="binding site" evidence="12">
    <location>
        <position position="207"/>
    </location>
    <ligand>
        <name>Ca(2+)</name>
        <dbReference type="ChEBI" id="CHEBI:29108"/>
    </ligand>
</feature>
<feature type="binding site" evidence="11">
    <location>
        <position position="250"/>
    </location>
    <ligand>
        <name>substrate</name>
    </ligand>
</feature>
<dbReference type="InterPro" id="IPR015377">
    <property type="entry name" value="Fumarylacetoacetase_N"/>
</dbReference>
<feature type="binding site" evidence="12">
    <location>
        <position position="205"/>
    </location>
    <ligand>
        <name>Ca(2+)</name>
        <dbReference type="ChEBI" id="CHEBI:29108"/>
    </ligand>
</feature>
<dbReference type="InterPro" id="IPR036462">
    <property type="entry name" value="Fumarylacetoacetase_N_sf"/>
</dbReference>
<evidence type="ECO:0000256" key="8">
    <source>
        <dbReference type="ARBA" id="ARBA00022878"/>
    </source>
</evidence>
<evidence type="ECO:0000256" key="1">
    <source>
        <dbReference type="ARBA" id="ARBA00004782"/>
    </source>
</evidence>
<comment type="catalytic activity">
    <reaction evidence="13">
        <text>4-fumarylacetoacetate + H2O = acetoacetate + fumarate + H(+)</text>
        <dbReference type="Rhea" id="RHEA:10244"/>
        <dbReference type="ChEBI" id="CHEBI:13705"/>
        <dbReference type="ChEBI" id="CHEBI:15377"/>
        <dbReference type="ChEBI" id="CHEBI:15378"/>
        <dbReference type="ChEBI" id="CHEBI:18034"/>
        <dbReference type="ChEBI" id="CHEBI:29806"/>
        <dbReference type="EC" id="3.7.1.2"/>
    </reaction>
</comment>
<keyword evidence="18" id="KW-1185">Reference proteome</keyword>
<evidence type="ECO:0000256" key="3">
    <source>
        <dbReference type="ARBA" id="ARBA00012094"/>
    </source>
</evidence>
<feature type="region of interest" description="Disordered" evidence="14">
    <location>
        <begin position="314"/>
        <end position="343"/>
    </location>
</feature>
<comment type="caution">
    <text evidence="17">The sequence shown here is derived from an EMBL/GenBank/DDBJ whole genome shotgun (WGS) entry which is preliminary data.</text>
</comment>
<keyword evidence="8 13" id="KW-0828">Tyrosine catabolism</keyword>
<dbReference type="Gene3D" id="2.30.30.230">
    <property type="entry name" value="Fumarylacetoacetase, N-terminal domain"/>
    <property type="match status" value="1"/>
</dbReference>
<dbReference type="GO" id="GO:0004334">
    <property type="term" value="F:fumarylacetoacetase activity"/>
    <property type="evidence" value="ECO:0007669"/>
    <property type="project" value="UniProtKB-UniRule"/>
</dbReference>
<feature type="binding site" evidence="11">
    <location>
        <position position="146"/>
    </location>
    <ligand>
        <name>substrate</name>
    </ligand>
</feature>
<dbReference type="Gene3D" id="3.90.850.10">
    <property type="entry name" value="Fumarylacetoacetase-like, C-terminal domain"/>
    <property type="match status" value="1"/>
</dbReference>
<evidence type="ECO:0000256" key="5">
    <source>
        <dbReference type="ARBA" id="ARBA00022801"/>
    </source>
</evidence>
<dbReference type="InterPro" id="IPR005959">
    <property type="entry name" value="Fumarylacetoacetase"/>
</dbReference>
<keyword evidence="7 12" id="KW-0460">Magnesium</keyword>
<evidence type="ECO:0000256" key="6">
    <source>
        <dbReference type="ARBA" id="ARBA00022837"/>
    </source>
</evidence>
<dbReference type="GO" id="GO:0006559">
    <property type="term" value="P:L-phenylalanine catabolic process"/>
    <property type="evidence" value="ECO:0007669"/>
    <property type="project" value="UniProtKB-UniRule"/>
</dbReference>
<evidence type="ECO:0000256" key="11">
    <source>
        <dbReference type="PIRSR" id="PIRSR605959-2"/>
    </source>
</evidence>
<feature type="binding site" evidence="11">
    <location>
        <position position="132"/>
    </location>
    <ligand>
        <name>substrate</name>
    </ligand>
</feature>
<dbReference type="PANTHER" id="PTHR43069">
    <property type="entry name" value="FUMARYLACETOACETASE"/>
    <property type="match status" value="1"/>
</dbReference>
<gene>
    <name evidence="17" type="ORF">COHA_002092</name>
</gene>
<dbReference type="InterPro" id="IPR036663">
    <property type="entry name" value="Fumarylacetoacetase_C_sf"/>
</dbReference>
<dbReference type="GO" id="GO:0046872">
    <property type="term" value="F:metal ion binding"/>
    <property type="evidence" value="ECO:0007669"/>
    <property type="project" value="UniProtKB-UniRule"/>
</dbReference>
<evidence type="ECO:0000256" key="2">
    <source>
        <dbReference type="ARBA" id="ARBA00010211"/>
    </source>
</evidence>
<accession>A0AAD5H4V5</accession>
<dbReference type="SUPFAM" id="SSF63433">
    <property type="entry name" value="Fumarylacetoacetate hydrolase, FAH, N-terminal domain"/>
    <property type="match status" value="1"/>
</dbReference>
<evidence type="ECO:0000256" key="7">
    <source>
        <dbReference type="ARBA" id="ARBA00022842"/>
    </source>
</evidence>
<dbReference type="EC" id="3.7.1.2" evidence="3 13"/>
<organism evidence="17 18">
    <name type="scientific">Chlorella ohadii</name>
    <dbReference type="NCBI Taxonomy" id="2649997"/>
    <lineage>
        <taxon>Eukaryota</taxon>
        <taxon>Viridiplantae</taxon>
        <taxon>Chlorophyta</taxon>
        <taxon>core chlorophytes</taxon>
        <taxon>Trebouxiophyceae</taxon>
        <taxon>Chlorellales</taxon>
        <taxon>Chlorellaceae</taxon>
        <taxon>Chlorella clade</taxon>
        <taxon>Chlorella</taxon>
    </lineage>
</organism>
<evidence type="ECO:0000256" key="4">
    <source>
        <dbReference type="ARBA" id="ARBA00022723"/>
    </source>
</evidence>
<reference evidence="17" key="1">
    <citation type="submission" date="2020-11" db="EMBL/GenBank/DDBJ databases">
        <title>Chlorella ohadii genome sequencing and assembly.</title>
        <authorList>
            <person name="Murik O."/>
            <person name="Treves H."/>
            <person name="Kedem I."/>
            <person name="Shotland Y."/>
            <person name="Kaplan A."/>
        </authorList>
    </citation>
    <scope>NUCLEOTIDE SEQUENCE</scope>
    <source>
        <strain evidence="17">1</strain>
    </source>
</reference>
<feature type="active site" description="Proton acceptor" evidence="10">
    <location>
        <position position="137"/>
    </location>
</feature>
<comment type="similarity">
    <text evidence="2 13">Belongs to the FAH family.</text>
</comment>
<dbReference type="Pfam" id="PF09298">
    <property type="entry name" value="FAA_hydrolase_N"/>
    <property type="match status" value="1"/>
</dbReference>
<sequence>MLASWVPVPADSHFPLNNLPYGVFSTATSPLPRPGVAIGDSVLDLAAVQRAGLLSGPVLSAANNCFQQPVLNAFMALGRPAWAEARATLLRLLSADEGVLRDDVALRSRLLLPRSEVRMHLPAAIGDYTDFYASREHATNIGIMFRGRENALQPNWLHLPVGYHGRASSIVVSGTDVRRPRGQVVRGTAQPPVPSFEASAALDYELEVGCFIGPGNELGCPIPVERAAEHIFGYVLVNDWSARDIQRWEYVPLGPFTSKNFATSISPWIVTPDALEPFACSAPPQDDPQPLPYLRQRPGERTNYDIQLEVAIQPSSSSSGCSTEGGGGGSAGDAGGESSGQPTVVTRSNLRTMYWTLPQMIAHHTAGGCPLRPGDLLASGTLSCEGPLGAGCLQEATWGGSRPVRLGDGSERTFLLDGDTVVMSGYCQGEGYRVGFGECRGMVLPAAEL</sequence>
<comment type="cofactor">
    <cofactor evidence="13">
        <name>Mg(2+)</name>
        <dbReference type="ChEBI" id="CHEBI:18420"/>
    </cofactor>
    <cofactor evidence="13">
        <name>Ca(2+)</name>
        <dbReference type="ChEBI" id="CHEBI:29108"/>
    </cofactor>
</comment>
<feature type="binding site" evidence="12">
    <location>
        <position position="263"/>
    </location>
    <ligand>
        <name>Mg(2+)</name>
        <dbReference type="ChEBI" id="CHEBI:18420"/>
    </ligand>
</feature>
<dbReference type="InterPro" id="IPR011234">
    <property type="entry name" value="Fumarylacetoacetase-like_C"/>
</dbReference>
<evidence type="ECO:0000313" key="17">
    <source>
        <dbReference type="EMBL" id="KAI7844294.1"/>
    </source>
</evidence>
<dbReference type="Proteomes" id="UP001205105">
    <property type="component" value="Unassembled WGS sequence"/>
</dbReference>
<feature type="compositionally biased region" description="Gly residues" evidence="14">
    <location>
        <begin position="323"/>
        <end position="338"/>
    </location>
</feature>
<feature type="binding site" evidence="12">
    <location>
        <position position="239"/>
    </location>
    <ligand>
        <name>Ca(2+)</name>
        <dbReference type="ChEBI" id="CHEBI:29108"/>
    </ligand>
</feature>
<evidence type="ECO:0000256" key="12">
    <source>
        <dbReference type="PIRSR" id="PIRSR605959-3"/>
    </source>
</evidence>
<feature type="binding site" evidence="12">
    <location>
        <position position="130"/>
    </location>
    <ligand>
        <name>Ca(2+)</name>
        <dbReference type="ChEBI" id="CHEBI:29108"/>
    </ligand>
</feature>
<dbReference type="FunFam" id="2.30.30.230:FF:000001">
    <property type="entry name" value="Fumarylacetoacetase"/>
    <property type="match status" value="1"/>
</dbReference>
<dbReference type="NCBIfam" id="TIGR01266">
    <property type="entry name" value="fum_ac_acetase"/>
    <property type="match status" value="1"/>
</dbReference>
<evidence type="ECO:0000259" key="16">
    <source>
        <dbReference type="Pfam" id="PF09298"/>
    </source>
</evidence>
<evidence type="ECO:0000256" key="14">
    <source>
        <dbReference type="SAM" id="MobiDB-lite"/>
    </source>
</evidence>
<evidence type="ECO:0000256" key="9">
    <source>
        <dbReference type="ARBA" id="ARBA00023232"/>
    </source>
</evidence>
<dbReference type="GO" id="GO:0006572">
    <property type="term" value="P:L-tyrosine catabolic process"/>
    <property type="evidence" value="ECO:0007669"/>
    <property type="project" value="UniProtKB-UniRule"/>
</dbReference>
<name>A0AAD5H4V5_9CHLO</name>
<evidence type="ECO:0000259" key="15">
    <source>
        <dbReference type="Pfam" id="PF01557"/>
    </source>
</evidence>
<feature type="binding site" evidence="11">
    <location>
        <position position="246"/>
    </location>
    <ligand>
        <name>substrate</name>
    </ligand>
</feature>
<feature type="domain" description="Fumarylacetoacetase N-terminal" evidence="16">
    <location>
        <begin position="17"/>
        <end position="122"/>
    </location>
</feature>
<dbReference type="AlphaFoldDB" id="A0AAD5H4V5"/>
<feature type="binding site" evidence="12">
    <location>
        <position position="239"/>
    </location>
    <ligand>
        <name>Mg(2+)</name>
        <dbReference type="ChEBI" id="CHEBI:18420"/>
    </ligand>
</feature>
<keyword evidence="9 13" id="KW-0585">Phenylalanine catabolism</keyword>
<evidence type="ECO:0000256" key="10">
    <source>
        <dbReference type="PIRSR" id="PIRSR605959-1"/>
    </source>
</evidence>
<proteinExistence type="inferred from homology"/>
<dbReference type="EMBL" id="JADXDR010000032">
    <property type="protein sequence ID" value="KAI7844294.1"/>
    <property type="molecule type" value="Genomic_DNA"/>
</dbReference>
<feature type="binding site" evidence="12">
    <location>
        <position position="259"/>
    </location>
    <ligand>
        <name>Mg(2+)</name>
        <dbReference type="ChEBI" id="CHEBI:18420"/>
    </ligand>
</feature>
<protein>
    <recommendedName>
        <fullName evidence="3 13">Fumarylacetoacetase</fullName>
        <ecNumber evidence="3 13">3.7.1.2</ecNumber>
    </recommendedName>
    <alternativeName>
        <fullName evidence="13">Fumarylacetoacetate hydrolase</fullName>
    </alternativeName>
</protein>